<dbReference type="AlphaFoldDB" id="A0A9P5N313"/>
<dbReference type="Gene3D" id="1.20.5.170">
    <property type="match status" value="1"/>
</dbReference>
<organism evidence="3 4">
    <name type="scientific">Russula ochroleuca</name>
    <dbReference type="NCBI Taxonomy" id="152965"/>
    <lineage>
        <taxon>Eukaryota</taxon>
        <taxon>Fungi</taxon>
        <taxon>Dikarya</taxon>
        <taxon>Basidiomycota</taxon>
        <taxon>Agaricomycotina</taxon>
        <taxon>Agaricomycetes</taxon>
        <taxon>Russulales</taxon>
        <taxon>Russulaceae</taxon>
        <taxon>Russula</taxon>
    </lineage>
</organism>
<feature type="compositionally biased region" description="Basic and acidic residues" evidence="1">
    <location>
        <begin position="191"/>
        <end position="202"/>
    </location>
</feature>
<dbReference type="SUPFAM" id="SSF57959">
    <property type="entry name" value="Leucine zipper domain"/>
    <property type="match status" value="1"/>
</dbReference>
<feature type="region of interest" description="Disordered" evidence="1">
    <location>
        <begin position="148"/>
        <end position="210"/>
    </location>
</feature>
<feature type="compositionally biased region" description="Low complexity" evidence="1">
    <location>
        <begin position="238"/>
        <end position="265"/>
    </location>
</feature>
<dbReference type="InterPro" id="IPR046347">
    <property type="entry name" value="bZIP_sf"/>
</dbReference>
<accession>A0A9P5N313</accession>
<sequence>MADSKRHTRERSLSGDFDSDFESPQELHPLDDAPAGKPGRKKNPNSQAARRDQNRIAQREFRLRKQQRIRDLEARVEILSGGKDEALSEMRNILKDLMAENHVLRGFLRNLTDFIGDGAGGLLPKLGWSMQDFDKFINKSETDTAYESYQRRKRDGQPGSGSSGQTSSRKRPSDEDTTNNNNNNNAKKARGAGERDDTEHSTDAFPVLMPLNSVTSGSSLYTSRSPQDASLFSDLLRGSNGSPMLMPGPSSPSSYTASSSQVPPSNGNYQSSYVTPLNMGVDSTSISSMSFVNNASTPTIQQQSQPNVGALDELNPIDPKSGEAQKLISYHLENYKRNSAYCLPASLRPTLVQRTVPHESVIDRIPHPDLRDRRSAGRFNLVDCLHDFASAVTIHGDEVLAHANWEIGETWLRRYGFLVDANTLNISNKWRRDRGLPELRMVDIAPDQQAST</sequence>
<reference evidence="3" key="2">
    <citation type="journal article" date="2020" name="Nat. Commun.">
        <title>Large-scale genome sequencing of mycorrhizal fungi provides insights into the early evolution of symbiotic traits.</title>
        <authorList>
            <person name="Miyauchi S."/>
            <person name="Kiss E."/>
            <person name="Kuo A."/>
            <person name="Drula E."/>
            <person name="Kohler A."/>
            <person name="Sanchez-Garcia M."/>
            <person name="Morin E."/>
            <person name="Andreopoulos B."/>
            <person name="Barry K.W."/>
            <person name="Bonito G."/>
            <person name="Buee M."/>
            <person name="Carver A."/>
            <person name="Chen C."/>
            <person name="Cichocki N."/>
            <person name="Clum A."/>
            <person name="Culley D."/>
            <person name="Crous P.W."/>
            <person name="Fauchery L."/>
            <person name="Girlanda M."/>
            <person name="Hayes R.D."/>
            <person name="Keri Z."/>
            <person name="LaButti K."/>
            <person name="Lipzen A."/>
            <person name="Lombard V."/>
            <person name="Magnuson J."/>
            <person name="Maillard F."/>
            <person name="Murat C."/>
            <person name="Nolan M."/>
            <person name="Ohm R.A."/>
            <person name="Pangilinan J."/>
            <person name="Pereira M.F."/>
            <person name="Perotto S."/>
            <person name="Peter M."/>
            <person name="Pfister S."/>
            <person name="Riley R."/>
            <person name="Sitrit Y."/>
            <person name="Stielow J.B."/>
            <person name="Szollosi G."/>
            <person name="Zifcakova L."/>
            <person name="Stursova M."/>
            <person name="Spatafora J.W."/>
            <person name="Tedersoo L."/>
            <person name="Vaario L.M."/>
            <person name="Yamada A."/>
            <person name="Yan M."/>
            <person name="Wang P."/>
            <person name="Xu J."/>
            <person name="Bruns T."/>
            <person name="Baldrian P."/>
            <person name="Vilgalys R."/>
            <person name="Dunand C."/>
            <person name="Henrissat B."/>
            <person name="Grigoriev I.V."/>
            <person name="Hibbett D."/>
            <person name="Nagy L.G."/>
            <person name="Martin F.M."/>
        </authorList>
    </citation>
    <scope>NUCLEOTIDE SEQUENCE</scope>
    <source>
        <strain evidence="3">Prilba</strain>
    </source>
</reference>
<evidence type="ECO:0000256" key="1">
    <source>
        <dbReference type="SAM" id="MobiDB-lite"/>
    </source>
</evidence>
<protein>
    <recommendedName>
        <fullName evidence="2">BZIP domain-containing protein</fullName>
    </recommendedName>
</protein>
<dbReference type="EMBL" id="WHVB01000003">
    <property type="protein sequence ID" value="KAF8485007.1"/>
    <property type="molecule type" value="Genomic_DNA"/>
</dbReference>
<reference evidence="3" key="1">
    <citation type="submission" date="2019-10" db="EMBL/GenBank/DDBJ databases">
        <authorList>
            <consortium name="DOE Joint Genome Institute"/>
            <person name="Kuo A."/>
            <person name="Miyauchi S."/>
            <person name="Kiss E."/>
            <person name="Drula E."/>
            <person name="Kohler A."/>
            <person name="Sanchez-Garcia M."/>
            <person name="Andreopoulos B."/>
            <person name="Barry K.W."/>
            <person name="Bonito G."/>
            <person name="Buee M."/>
            <person name="Carver A."/>
            <person name="Chen C."/>
            <person name="Cichocki N."/>
            <person name="Clum A."/>
            <person name="Culley D."/>
            <person name="Crous P.W."/>
            <person name="Fauchery L."/>
            <person name="Girlanda M."/>
            <person name="Hayes R."/>
            <person name="Keri Z."/>
            <person name="LaButti K."/>
            <person name="Lipzen A."/>
            <person name="Lombard V."/>
            <person name="Magnuson J."/>
            <person name="Maillard F."/>
            <person name="Morin E."/>
            <person name="Murat C."/>
            <person name="Nolan M."/>
            <person name="Ohm R."/>
            <person name="Pangilinan J."/>
            <person name="Pereira M."/>
            <person name="Perotto S."/>
            <person name="Peter M."/>
            <person name="Riley R."/>
            <person name="Sitrit Y."/>
            <person name="Stielow B."/>
            <person name="Szollosi G."/>
            <person name="Zifcakova L."/>
            <person name="Stursova M."/>
            <person name="Spatafora J.W."/>
            <person name="Tedersoo L."/>
            <person name="Vaario L.-M."/>
            <person name="Yamada A."/>
            <person name="Yan M."/>
            <person name="Wang P."/>
            <person name="Xu J."/>
            <person name="Bruns T."/>
            <person name="Baldrian P."/>
            <person name="Vilgalys R."/>
            <person name="Henrissat B."/>
            <person name="Grigoriev I.V."/>
            <person name="Hibbett D."/>
            <person name="Nagy L.G."/>
            <person name="Martin F.M."/>
        </authorList>
    </citation>
    <scope>NUCLEOTIDE SEQUENCE</scope>
    <source>
        <strain evidence="3">Prilba</strain>
    </source>
</reference>
<dbReference type="PROSITE" id="PS00036">
    <property type="entry name" value="BZIP_BASIC"/>
    <property type="match status" value="1"/>
</dbReference>
<evidence type="ECO:0000259" key="2">
    <source>
        <dbReference type="PROSITE" id="PS00036"/>
    </source>
</evidence>
<dbReference type="OrthoDB" id="2245989at2759"/>
<feature type="domain" description="BZIP" evidence="2">
    <location>
        <begin position="50"/>
        <end position="64"/>
    </location>
</feature>
<name>A0A9P5N313_9AGAM</name>
<evidence type="ECO:0000313" key="3">
    <source>
        <dbReference type="EMBL" id="KAF8485007.1"/>
    </source>
</evidence>
<dbReference type="SMART" id="SM00338">
    <property type="entry name" value="BRLZ"/>
    <property type="match status" value="1"/>
</dbReference>
<dbReference type="PANTHER" id="PTHR38116">
    <property type="entry name" value="CHROMOSOME 7, WHOLE GENOME SHOTGUN SEQUENCE"/>
    <property type="match status" value="1"/>
</dbReference>
<keyword evidence="4" id="KW-1185">Reference proteome</keyword>
<dbReference type="Pfam" id="PF00170">
    <property type="entry name" value="bZIP_1"/>
    <property type="match status" value="1"/>
</dbReference>
<feature type="region of interest" description="Disordered" evidence="1">
    <location>
        <begin position="1"/>
        <end position="55"/>
    </location>
</feature>
<gene>
    <name evidence="3" type="ORF">DFH94DRAFT_624290</name>
</gene>
<dbReference type="Proteomes" id="UP000759537">
    <property type="component" value="Unassembled WGS sequence"/>
</dbReference>
<dbReference type="InterPro" id="IPR004827">
    <property type="entry name" value="bZIP"/>
</dbReference>
<dbReference type="PANTHER" id="PTHR38116:SF9">
    <property type="entry name" value="BZIP DOMAIN-CONTAINING PROTEIN"/>
    <property type="match status" value="1"/>
</dbReference>
<feature type="region of interest" description="Disordered" evidence="1">
    <location>
        <begin position="232"/>
        <end position="266"/>
    </location>
</feature>
<proteinExistence type="predicted"/>
<comment type="caution">
    <text evidence="3">The sequence shown here is derived from an EMBL/GenBank/DDBJ whole genome shotgun (WGS) entry which is preliminary data.</text>
</comment>
<dbReference type="GO" id="GO:0003700">
    <property type="term" value="F:DNA-binding transcription factor activity"/>
    <property type="evidence" value="ECO:0007669"/>
    <property type="project" value="InterPro"/>
</dbReference>
<dbReference type="CDD" id="cd14688">
    <property type="entry name" value="bZIP_YAP"/>
    <property type="match status" value="1"/>
</dbReference>
<evidence type="ECO:0000313" key="4">
    <source>
        <dbReference type="Proteomes" id="UP000759537"/>
    </source>
</evidence>